<evidence type="ECO:0000313" key="2">
    <source>
        <dbReference type="Proteomes" id="UP000265520"/>
    </source>
</evidence>
<reference evidence="1 2" key="1">
    <citation type="journal article" date="2018" name="Front. Plant Sci.">
        <title>Red Clover (Trifolium pratense) and Zigzag Clover (T. medium) - A Picture of Genomic Similarities and Differences.</title>
        <authorList>
            <person name="Dluhosova J."/>
            <person name="Istvanek J."/>
            <person name="Nedelnik J."/>
            <person name="Repkova J."/>
        </authorList>
    </citation>
    <scope>NUCLEOTIDE SEQUENCE [LARGE SCALE GENOMIC DNA]</scope>
    <source>
        <strain evidence="2">cv. 10/8</strain>
        <tissue evidence="1">Leaf</tissue>
    </source>
</reference>
<evidence type="ECO:0000313" key="1">
    <source>
        <dbReference type="EMBL" id="MCI60455.1"/>
    </source>
</evidence>
<accession>A0A392TKJ1</accession>
<dbReference type="AlphaFoldDB" id="A0A392TKJ1"/>
<proteinExistence type="predicted"/>
<name>A0A392TKJ1_9FABA</name>
<organism evidence="1 2">
    <name type="scientific">Trifolium medium</name>
    <dbReference type="NCBI Taxonomy" id="97028"/>
    <lineage>
        <taxon>Eukaryota</taxon>
        <taxon>Viridiplantae</taxon>
        <taxon>Streptophyta</taxon>
        <taxon>Embryophyta</taxon>
        <taxon>Tracheophyta</taxon>
        <taxon>Spermatophyta</taxon>
        <taxon>Magnoliopsida</taxon>
        <taxon>eudicotyledons</taxon>
        <taxon>Gunneridae</taxon>
        <taxon>Pentapetalae</taxon>
        <taxon>rosids</taxon>
        <taxon>fabids</taxon>
        <taxon>Fabales</taxon>
        <taxon>Fabaceae</taxon>
        <taxon>Papilionoideae</taxon>
        <taxon>50 kb inversion clade</taxon>
        <taxon>NPAAA clade</taxon>
        <taxon>Hologalegina</taxon>
        <taxon>IRL clade</taxon>
        <taxon>Trifolieae</taxon>
        <taxon>Trifolium</taxon>
    </lineage>
</organism>
<dbReference type="EMBL" id="LXQA010581831">
    <property type="protein sequence ID" value="MCI60455.1"/>
    <property type="molecule type" value="Genomic_DNA"/>
</dbReference>
<protein>
    <submittedName>
        <fullName evidence="1">Uncharacterized protein</fullName>
    </submittedName>
</protein>
<keyword evidence="2" id="KW-1185">Reference proteome</keyword>
<feature type="non-terminal residue" evidence="1">
    <location>
        <position position="56"/>
    </location>
</feature>
<dbReference type="Proteomes" id="UP000265520">
    <property type="component" value="Unassembled WGS sequence"/>
</dbReference>
<sequence length="56" mass="6040">MILDKFVEFFGGKHKGRVQGQGCTSSFIQRTPTGYVDTSSGSFNSYAPNMSSARSA</sequence>
<comment type="caution">
    <text evidence="1">The sequence shown here is derived from an EMBL/GenBank/DDBJ whole genome shotgun (WGS) entry which is preliminary data.</text>
</comment>